<feature type="region of interest" description="Disordered" evidence="1">
    <location>
        <begin position="119"/>
        <end position="207"/>
    </location>
</feature>
<sequence>MKMTFRFAIVAAALGLFTSAAMAGVDCLKLSVSVKHAVAAAPADVLQIVEREVGANSSCACEIVKAAIEASKADAAQVAAIVEVAGTVAPDQLRLVSQCAVAVAPDALVEVQSVTARLDPNKGDTSYEAESAKGSKTPVAPEPAWNPLNFPGAGPVGPNPGGPGGSPILPFTPMPTPTPNIRPVNPPAGTDTDPMPMPPIYSGDTGQ</sequence>
<feature type="chain" id="PRO_5047186655" evidence="2">
    <location>
        <begin position="24"/>
        <end position="207"/>
    </location>
</feature>
<protein>
    <submittedName>
        <fullName evidence="3">Uncharacterized protein</fullName>
    </submittedName>
</protein>
<dbReference type="Proteomes" id="UP001596472">
    <property type="component" value="Unassembled WGS sequence"/>
</dbReference>
<reference evidence="4" key="1">
    <citation type="journal article" date="2019" name="Int. J. Syst. Evol. Microbiol.">
        <title>The Global Catalogue of Microorganisms (GCM) 10K type strain sequencing project: providing services to taxonomists for standard genome sequencing and annotation.</title>
        <authorList>
            <consortium name="The Broad Institute Genomics Platform"/>
            <consortium name="The Broad Institute Genome Sequencing Center for Infectious Disease"/>
            <person name="Wu L."/>
            <person name="Ma J."/>
        </authorList>
    </citation>
    <scope>NUCLEOTIDE SEQUENCE [LARGE SCALE GENOMIC DNA]</scope>
    <source>
        <strain evidence="4">CGMCC 4.1467</strain>
    </source>
</reference>
<dbReference type="EMBL" id="JBHTBS010000012">
    <property type="protein sequence ID" value="MFC7339047.1"/>
    <property type="molecule type" value="Genomic_DNA"/>
</dbReference>
<feature type="compositionally biased region" description="Pro residues" evidence="1">
    <location>
        <begin position="170"/>
        <end position="186"/>
    </location>
</feature>
<dbReference type="RefSeq" id="WP_379715149.1">
    <property type="nucleotide sequence ID" value="NZ_JBHTBS010000012.1"/>
</dbReference>
<gene>
    <name evidence="3" type="ORF">ACFQY0_17775</name>
</gene>
<evidence type="ECO:0000313" key="3">
    <source>
        <dbReference type="EMBL" id="MFC7339047.1"/>
    </source>
</evidence>
<evidence type="ECO:0000313" key="4">
    <source>
        <dbReference type="Proteomes" id="UP001596472"/>
    </source>
</evidence>
<name>A0ABW2LDL0_9BACT</name>
<feature type="signal peptide" evidence="2">
    <location>
        <begin position="1"/>
        <end position="23"/>
    </location>
</feature>
<keyword evidence="4" id="KW-1185">Reference proteome</keyword>
<evidence type="ECO:0000256" key="2">
    <source>
        <dbReference type="SAM" id="SignalP"/>
    </source>
</evidence>
<accession>A0ABW2LDL0</accession>
<evidence type="ECO:0000256" key="1">
    <source>
        <dbReference type="SAM" id="MobiDB-lite"/>
    </source>
</evidence>
<keyword evidence="2" id="KW-0732">Signal</keyword>
<organism evidence="3 4">
    <name type="scientific">Haloferula chungangensis</name>
    <dbReference type="NCBI Taxonomy" id="1048331"/>
    <lineage>
        <taxon>Bacteria</taxon>
        <taxon>Pseudomonadati</taxon>
        <taxon>Verrucomicrobiota</taxon>
        <taxon>Verrucomicrobiia</taxon>
        <taxon>Verrucomicrobiales</taxon>
        <taxon>Verrucomicrobiaceae</taxon>
        <taxon>Haloferula</taxon>
    </lineage>
</organism>
<proteinExistence type="predicted"/>
<comment type="caution">
    <text evidence="3">The sequence shown here is derived from an EMBL/GenBank/DDBJ whole genome shotgun (WGS) entry which is preliminary data.</text>
</comment>